<organism evidence="12 13">
    <name type="scientific">Elysia crispata</name>
    <name type="common">lettuce slug</name>
    <dbReference type="NCBI Taxonomy" id="231223"/>
    <lineage>
        <taxon>Eukaryota</taxon>
        <taxon>Metazoa</taxon>
        <taxon>Spiralia</taxon>
        <taxon>Lophotrochozoa</taxon>
        <taxon>Mollusca</taxon>
        <taxon>Gastropoda</taxon>
        <taxon>Heterobranchia</taxon>
        <taxon>Euthyneura</taxon>
        <taxon>Panpulmonata</taxon>
        <taxon>Sacoglossa</taxon>
        <taxon>Placobranchoidea</taxon>
        <taxon>Plakobranchidae</taxon>
        <taxon>Elysia</taxon>
    </lineage>
</organism>
<dbReference type="InterPro" id="IPR055400">
    <property type="entry name" value="CEMIP_X"/>
</dbReference>
<dbReference type="Pfam" id="PF24606">
    <property type="entry name" value="CEMIP_beta-hel"/>
    <property type="match status" value="1"/>
</dbReference>
<dbReference type="SUPFAM" id="SSF51126">
    <property type="entry name" value="Pectin lyase-like"/>
    <property type="match status" value="1"/>
</dbReference>
<comment type="subcellular location">
    <subcellularLocation>
        <location evidence="2">Cell membrane</location>
    </subcellularLocation>
    <subcellularLocation>
        <location evidence="1">Membrane</location>
        <topology evidence="1">Single-pass membrane protein</topology>
    </subcellularLocation>
</comment>
<evidence type="ECO:0000256" key="1">
    <source>
        <dbReference type="ARBA" id="ARBA00004167"/>
    </source>
</evidence>
<name>A0AAE0XUL3_9GAST</name>
<dbReference type="Gene3D" id="2.160.20.10">
    <property type="entry name" value="Single-stranded right-handed beta-helix, Pectin lyase-like"/>
    <property type="match status" value="1"/>
</dbReference>
<dbReference type="InterPro" id="IPR019316">
    <property type="entry name" value="G8_domain"/>
</dbReference>
<reference evidence="12" key="1">
    <citation type="journal article" date="2023" name="G3 (Bethesda)">
        <title>A reference genome for the long-term kleptoplast-retaining sea slug Elysia crispata morphotype clarki.</title>
        <authorList>
            <person name="Eastman K.E."/>
            <person name="Pendleton A.L."/>
            <person name="Shaikh M.A."/>
            <person name="Suttiyut T."/>
            <person name="Ogas R."/>
            <person name="Tomko P."/>
            <person name="Gavelis G."/>
            <person name="Widhalm J.R."/>
            <person name="Wisecaver J.H."/>
        </authorList>
    </citation>
    <scope>NUCLEOTIDE SEQUENCE</scope>
    <source>
        <strain evidence="12">ECLA1</strain>
    </source>
</reference>
<proteinExistence type="inferred from homology"/>
<evidence type="ECO:0000256" key="10">
    <source>
        <dbReference type="ARBA" id="ARBA00023295"/>
    </source>
</evidence>
<dbReference type="Pfam" id="PF15711">
    <property type="entry name" value="ILEI"/>
    <property type="match status" value="1"/>
</dbReference>
<evidence type="ECO:0000256" key="4">
    <source>
        <dbReference type="ARBA" id="ARBA00022475"/>
    </source>
</evidence>
<dbReference type="InterPro" id="IPR012334">
    <property type="entry name" value="Pectin_lyas_fold"/>
</dbReference>
<dbReference type="PROSITE" id="PS51484">
    <property type="entry name" value="G8"/>
    <property type="match status" value="1"/>
</dbReference>
<accession>A0AAE0XUL3</accession>
<dbReference type="AlphaFoldDB" id="A0AAE0XUL3"/>
<gene>
    <name evidence="12" type="ORF">RRG08_043867</name>
</gene>
<sequence length="1195" mass="135767">MGFLRGNSLLRYRMKWSYAPCALFSPAQHSSCTAFFRMEPTLRSLTLLLLLAISNAAIQAPSNCPWDDPELEKWSDHTTWPTGQIPQEDTEVFIPKGKKVVLDTQIPRLLHVTINGTLVWGNVDGIRMETSFLLVNGEFHIGSEECNFEKTADIFLYGKSNSVEVVPVFGRKFIGAASGSTLEIHGKQKKSWTKLVATLSPVRPGRCGLIYDSSEQVVKRRNGIWMNIWNDDGTLFRVESFDLTGSRANTNIPIIVDEIRRIPFGKIASIAVQKTIGTPTDIYEDLYKAIEHLGGYNIRNVRENEPYVLIAEKGKPSCAVEEAVEKHIRRPAGLDQALETSAIFTQGHLAYFARSYSEINKNRDEVSFKVLHRNAAFPKLSFLHDVTSWQPGDEIVVASTDFDWQQAEVRTIVDCNDCEPNQIRVHGDFKYSHFGEVTYGVDERAEVGLLSRNIRIEAELQDICYSYTDKEARLCELFKRDTYGGHTKVISGAWGRIEGAQLTNMGQQSTLATYPLHFHLADAVPGQYVRNNVIRDSNSRCITIHGTDYLEVSDNVCLNHIGHGIFLEDSAEQNNTIHRNLIIGSRYGTLLFTDMDDTNPMCPDRSFCTLLSSYWITHPNNYFTENVAAGSDGSGFVFAFSDRPLGPSLPRMIKRGLYQDKSTRFIKVAKFSKNVMHSNKIAGLWFDSRLSYGQIDMNKYVPENGKMGLNNYSPRDPPNENGTLIETILSELTLYKNEDRNAWTRCGNIVIANSSFADSPTSYVAAHTMIETYCNVRDSIFIGETDNKGEPFTYAFHREQAFSHMPKSQRPRHHFDRSIARGRPDFMMSGVQFYQGPSYVNNCYFDHYKNWYYNDSFINQWGIRPVRPAAAINFHPNNHYPMVPRNGISNVKFGFCDGSQDSFQVMDGNASTPWWNVFDGTLNTIFRDYDGSLTQTKDASIVKDRPFFTGAKCLKKPDWNLAICPYKYTLLVVRGSSGVLKSKYKGKTPVFISRDDHPEDIYVQKGIVGHKYNLRLFKSYTVWFNSTLGSAPRDFQFRPRYGLENNETLRFAVCLPKSTNNFTIYNIYPELHPKKMLFPVWVDSLQELDKDQTMKAFYWDKSNGYLYFKMTSPYSFTRPGQVCAGDVCMDMRIVRNDGTDEPAVCDTPVTPWHFKDRYPRVKNRRCRYPDSPEGLGAPIETGYAAPPADIAACGN</sequence>
<dbReference type="Proteomes" id="UP001283361">
    <property type="component" value="Unassembled WGS sequence"/>
</dbReference>
<keyword evidence="8" id="KW-0472">Membrane</keyword>
<keyword evidence="9" id="KW-0325">Glycoprotein</keyword>
<evidence type="ECO:0000256" key="2">
    <source>
        <dbReference type="ARBA" id="ARBA00004236"/>
    </source>
</evidence>
<evidence type="ECO:0000313" key="13">
    <source>
        <dbReference type="Proteomes" id="UP001283361"/>
    </source>
</evidence>
<dbReference type="GO" id="GO:0005886">
    <property type="term" value="C:plasma membrane"/>
    <property type="evidence" value="ECO:0007669"/>
    <property type="project" value="UniProtKB-SubCell"/>
</dbReference>
<dbReference type="SMART" id="SM00710">
    <property type="entry name" value="PbH1"/>
    <property type="match status" value="6"/>
</dbReference>
<evidence type="ECO:0000256" key="3">
    <source>
        <dbReference type="ARBA" id="ARBA00007586"/>
    </source>
</evidence>
<evidence type="ECO:0000256" key="6">
    <source>
        <dbReference type="ARBA" id="ARBA00022801"/>
    </source>
</evidence>
<dbReference type="PANTHER" id="PTHR15535:SF17">
    <property type="entry name" value="TRANSMEMBRANE PROTEIN"/>
    <property type="match status" value="1"/>
</dbReference>
<comment type="caution">
    <text evidence="12">The sequence shown here is derived from an EMBL/GenBank/DDBJ whole genome shotgun (WGS) entry which is preliminary data.</text>
</comment>
<dbReference type="PANTHER" id="PTHR15535">
    <property type="entry name" value="TRANSMEMBRANE PROTEIN 2-RELATED"/>
    <property type="match status" value="1"/>
</dbReference>
<protein>
    <recommendedName>
        <fullName evidence="11">G8 domain-containing protein</fullName>
    </recommendedName>
</protein>
<keyword evidence="7" id="KW-1133">Transmembrane helix</keyword>
<evidence type="ECO:0000256" key="5">
    <source>
        <dbReference type="ARBA" id="ARBA00022692"/>
    </source>
</evidence>
<dbReference type="EMBL" id="JAWDGP010007564">
    <property type="protein sequence ID" value="KAK3713286.1"/>
    <property type="molecule type" value="Genomic_DNA"/>
</dbReference>
<keyword evidence="5" id="KW-0812">Transmembrane</keyword>
<feature type="domain" description="G8" evidence="11">
    <location>
        <begin position="78"/>
        <end position="197"/>
    </location>
</feature>
<dbReference type="GO" id="GO:0016798">
    <property type="term" value="F:hydrolase activity, acting on glycosyl bonds"/>
    <property type="evidence" value="ECO:0007669"/>
    <property type="project" value="UniProtKB-KW"/>
</dbReference>
<dbReference type="InterPro" id="IPR011050">
    <property type="entry name" value="Pectin_lyase_fold/virulence"/>
</dbReference>
<keyword evidence="4" id="KW-1003">Cell membrane</keyword>
<evidence type="ECO:0000259" key="11">
    <source>
        <dbReference type="PROSITE" id="PS51484"/>
    </source>
</evidence>
<keyword evidence="6" id="KW-0378">Hydrolase</keyword>
<dbReference type="InterPro" id="IPR039477">
    <property type="entry name" value="ILEI/PANDER_dom"/>
</dbReference>
<dbReference type="InterPro" id="IPR052252">
    <property type="entry name" value="CEMIP/CEMIP2"/>
</dbReference>
<comment type="similarity">
    <text evidence="3">Belongs to the CEMIP family.</text>
</comment>
<dbReference type="Pfam" id="PF10162">
    <property type="entry name" value="G8"/>
    <property type="match status" value="1"/>
</dbReference>
<dbReference type="SMART" id="SM01225">
    <property type="entry name" value="G8"/>
    <property type="match status" value="1"/>
</dbReference>
<evidence type="ECO:0000256" key="9">
    <source>
        <dbReference type="ARBA" id="ARBA00023180"/>
    </source>
</evidence>
<dbReference type="InterPro" id="IPR006626">
    <property type="entry name" value="PbH1"/>
</dbReference>
<keyword evidence="10" id="KW-0326">Glycosidase</keyword>
<dbReference type="InterPro" id="IPR055401">
    <property type="entry name" value="CEMIP_beta-hel_dom"/>
</dbReference>
<keyword evidence="13" id="KW-1185">Reference proteome</keyword>
<evidence type="ECO:0000313" key="12">
    <source>
        <dbReference type="EMBL" id="KAK3713286.1"/>
    </source>
</evidence>
<dbReference type="Pfam" id="PF24605">
    <property type="entry name" value="CEMIP_X"/>
    <property type="match status" value="1"/>
</dbReference>
<evidence type="ECO:0000256" key="8">
    <source>
        <dbReference type="ARBA" id="ARBA00023136"/>
    </source>
</evidence>
<evidence type="ECO:0000256" key="7">
    <source>
        <dbReference type="ARBA" id="ARBA00022989"/>
    </source>
</evidence>